<gene>
    <name evidence="1" type="ORF">L9F63_022502</name>
</gene>
<dbReference type="Gene3D" id="1.10.10.1450">
    <property type="match status" value="1"/>
</dbReference>
<reference evidence="1" key="2">
    <citation type="submission" date="2023-05" db="EMBL/GenBank/DDBJ databases">
        <authorList>
            <person name="Fouks B."/>
        </authorList>
    </citation>
    <scope>NUCLEOTIDE SEQUENCE</scope>
    <source>
        <strain evidence="1">Stay&amp;Tobe</strain>
        <tissue evidence="1">Testes</tissue>
    </source>
</reference>
<reference evidence="1" key="1">
    <citation type="journal article" date="2023" name="IScience">
        <title>Live-bearing cockroach genome reveals convergent evolutionary mechanisms linked to viviparity in insects and beyond.</title>
        <authorList>
            <person name="Fouks B."/>
            <person name="Harrison M.C."/>
            <person name="Mikhailova A.A."/>
            <person name="Marchal E."/>
            <person name="English S."/>
            <person name="Carruthers M."/>
            <person name="Jennings E.C."/>
            <person name="Chiamaka E.L."/>
            <person name="Frigard R.A."/>
            <person name="Pippel M."/>
            <person name="Attardo G.M."/>
            <person name="Benoit J.B."/>
            <person name="Bornberg-Bauer E."/>
            <person name="Tobe S.S."/>
        </authorList>
    </citation>
    <scope>NUCLEOTIDE SEQUENCE</scope>
    <source>
        <strain evidence="1">Stay&amp;Tobe</strain>
    </source>
</reference>
<dbReference type="Proteomes" id="UP001233999">
    <property type="component" value="Unassembled WGS sequence"/>
</dbReference>
<accession>A0AAD8EAS4</accession>
<protein>
    <recommendedName>
        <fullName evidence="3">Mos1 transposase HTH domain-containing protein</fullName>
    </recommendedName>
</protein>
<evidence type="ECO:0000313" key="1">
    <source>
        <dbReference type="EMBL" id="KAJ9583151.1"/>
    </source>
</evidence>
<dbReference type="GO" id="GO:0003676">
    <property type="term" value="F:nucleic acid binding"/>
    <property type="evidence" value="ECO:0007669"/>
    <property type="project" value="InterPro"/>
</dbReference>
<dbReference type="PANTHER" id="PTHR46060">
    <property type="entry name" value="MARINER MOS1 TRANSPOSASE-LIKE PROTEIN"/>
    <property type="match status" value="1"/>
</dbReference>
<name>A0AAD8EAS4_DIPPU</name>
<evidence type="ECO:0008006" key="3">
    <source>
        <dbReference type="Google" id="ProtNLM"/>
    </source>
</evidence>
<evidence type="ECO:0000313" key="2">
    <source>
        <dbReference type="Proteomes" id="UP001233999"/>
    </source>
</evidence>
<dbReference type="PANTHER" id="PTHR46060:SF1">
    <property type="entry name" value="MARINER MOS1 TRANSPOSASE-LIKE PROTEIN"/>
    <property type="match status" value="1"/>
</dbReference>
<dbReference type="InterPro" id="IPR052709">
    <property type="entry name" value="Transposase-MT_Hybrid"/>
</dbReference>
<dbReference type="Gene3D" id="3.30.420.10">
    <property type="entry name" value="Ribonuclease H-like superfamily/Ribonuclease H"/>
    <property type="match status" value="1"/>
</dbReference>
<keyword evidence="2" id="KW-1185">Reference proteome</keyword>
<proteinExistence type="predicted"/>
<comment type="caution">
    <text evidence="1">The sequence shown here is derived from an EMBL/GenBank/DDBJ whole genome shotgun (WGS) entry which is preliminary data.</text>
</comment>
<dbReference type="InterPro" id="IPR036397">
    <property type="entry name" value="RNaseH_sf"/>
</dbReference>
<sequence>MLRTAYGEEAMGKSQAFEWFSKFKRGVTSVKDENQLCDALALSRGSVQSILKDDLNMRRIAAKFVPRLLSNDQKESRVIACTDLKEQLKNDPRFMEKVITGDETWIYGYDPETKQQSSQWESCISTPQESQTSSIECEVNDDCFF</sequence>
<organism evidence="1 2">
    <name type="scientific">Diploptera punctata</name>
    <name type="common">Pacific beetle cockroach</name>
    <dbReference type="NCBI Taxonomy" id="6984"/>
    <lineage>
        <taxon>Eukaryota</taxon>
        <taxon>Metazoa</taxon>
        <taxon>Ecdysozoa</taxon>
        <taxon>Arthropoda</taxon>
        <taxon>Hexapoda</taxon>
        <taxon>Insecta</taxon>
        <taxon>Pterygota</taxon>
        <taxon>Neoptera</taxon>
        <taxon>Polyneoptera</taxon>
        <taxon>Dictyoptera</taxon>
        <taxon>Blattodea</taxon>
        <taxon>Blaberoidea</taxon>
        <taxon>Blaberidae</taxon>
        <taxon>Diplopterinae</taxon>
        <taxon>Diploptera</taxon>
    </lineage>
</organism>
<dbReference type="AlphaFoldDB" id="A0AAD8EAS4"/>
<dbReference type="EMBL" id="JASPKZ010007660">
    <property type="protein sequence ID" value="KAJ9583151.1"/>
    <property type="molecule type" value="Genomic_DNA"/>
</dbReference>